<sequence>MPGVEALLSLATLTLDCGRCPCDISSPFFKAHPEPNMRQLLSIGFRGGSVRWDVGVSWFVWVPGVEGNDFCFYFISEETGSKQPFKSILYNSLMLGHLRQK</sequence>
<proteinExistence type="predicted"/>
<dbReference type="RefSeq" id="XP_062678803.1">
    <property type="nucleotide sequence ID" value="XM_062823140.1"/>
</dbReference>
<evidence type="ECO:0000313" key="2">
    <source>
        <dbReference type="Proteomes" id="UP001278500"/>
    </source>
</evidence>
<reference evidence="1" key="2">
    <citation type="submission" date="2023-06" db="EMBL/GenBank/DDBJ databases">
        <authorList>
            <consortium name="Lawrence Berkeley National Laboratory"/>
            <person name="Haridas S."/>
            <person name="Hensen N."/>
            <person name="Bonometti L."/>
            <person name="Westerberg I."/>
            <person name="Brannstrom I.O."/>
            <person name="Guillou S."/>
            <person name="Cros-Aarteil S."/>
            <person name="Calhoun S."/>
            <person name="Kuo A."/>
            <person name="Mondo S."/>
            <person name="Pangilinan J."/>
            <person name="Riley R."/>
            <person name="Labutti K."/>
            <person name="Andreopoulos B."/>
            <person name="Lipzen A."/>
            <person name="Chen C."/>
            <person name="Yanf M."/>
            <person name="Daum C."/>
            <person name="Ng V."/>
            <person name="Clum A."/>
            <person name="Steindorff A."/>
            <person name="Ohm R."/>
            <person name="Martin F."/>
            <person name="Silar P."/>
            <person name="Natvig D."/>
            <person name="Lalanne C."/>
            <person name="Gautier V."/>
            <person name="Ament-Velasquez S.L."/>
            <person name="Kruys A."/>
            <person name="Hutchinson M.I."/>
            <person name="Powell A.J."/>
            <person name="Barry K."/>
            <person name="Miller A.N."/>
            <person name="Grigoriev I.V."/>
            <person name="Debuchy R."/>
            <person name="Gladieux P."/>
            <person name="Thoren M.H."/>
            <person name="Johannesson H."/>
        </authorList>
    </citation>
    <scope>NUCLEOTIDE SEQUENCE</scope>
    <source>
        <strain evidence="1">CBS 560.94</strain>
    </source>
</reference>
<gene>
    <name evidence="1" type="ORF">B0H65DRAFT_300918</name>
</gene>
<organism evidence="1 2">
    <name type="scientific">Neurospora tetraspora</name>
    <dbReference type="NCBI Taxonomy" id="94610"/>
    <lineage>
        <taxon>Eukaryota</taxon>
        <taxon>Fungi</taxon>
        <taxon>Dikarya</taxon>
        <taxon>Ascomycota</taxon>
        <taxon>Pezizomycotina</taxon>
        <taxon>Sordariomycetes</taxon>
        <taxon>Sordariomycetidae</taxon>
        <taxon>Sordariales</taxon>
        <taxon>Sordariaceae</taxon>
        <taxon>Neurospora</taxon>
    </lineage>
</organism>
<dbReference type="Proteomes" id="UP001278500">
    <property type="component" value="Unassembled WGS sequence"/>
</dbReference>
<dbReference type="EMBL" id="JAUEPP010000007">
    <property type="protein sequence ID" value="KAK3339443.1"/>
    <property type="molecule type" value="Genomic_DNA"/>
</dbReference>
<comment type="caution">
    <text evidence="1">The sequence shown here is derived from an EMBL/GenBank/DDBJ whole genome shotgun (WGS) entry which is preliminary data.</text>
</comment>
<keyword evidence="2" id="KW-1185">Reference proteome</keyword>
<evidence type="ECO:0000313" key="1">
    <source>
        <dbReference type="EMBL" id="KAK3339443.1"/>
    </source>
</evidence>
<dbReference type="AlphaFoldDB" id="A0AAE0J9I7"/>
<dbReference type="GeneID" id="87860294"/>
<name>A0AAE0J9I7_9PEZI</name>
<protein>
    <submittedName>
        <fullName evidence="1">Uncharacterized protein</fullName>
    </submittedName>
</protein>
<reference evidence="1" key="1">
    <citation type="journal article" date="2023" name="Mol. Phylogenet. Evol.">
        <title>Genome-scale phylogeny and comparative genomics of the fungal order Sordariales.</title>
        <authorList>
            <person name="Hensen N."/>
            <person name="Bonometti L."/>
            <person name="Westerberg I."/>
            <person name="Brannstrom I.O."/>
            <person name="Guillou S."/>
            <person name="Cros-Aarteil S."/>
            <person name="Calhoun S."/>
            <person name="Haridas S."/>
            <person name="Kuo A."/>
            <person name="Mondo S."/>
            <person name="Pangilinan J."/>
            <person name="Riley R."/>
            <person name="LaButti K."/>
            <person name="Andreopoulos B."/>
            <person name="Lipzen A."/>
            <person name="Chen C."/>
            <person name="Yan M."/>
            <person name="Daum C."/>
            <person name="Ng V."/>
            <person name="Clum A."/>
            <person name="Steindorff A."/>
            <person name="Ohm R.A."/>
            <person name="Martin F."/>
            <person name="Silar P."/>
            <person name="Natvig D.O."/>
            <person name="Lalanne C."/>
            <person name="Gautier V."/>
            <person name="Ament-Velasquez S.L."/>
            <person name="Kruys A."/>
            <person name="Hutchinson M.I."/>
            <person name="Powell A.J."/>
            <person name="Barry K."/>
            <person name="Miller A.N."/>
            <person name="Grigoriev I.V."/>
            <person name="Debuchy R."/>
            <person name="Gladieux P."/>
            <person name="Hiltunen Thoren M."/>
            <person name="Johannesson H."/>
        </authorList>
    </citation>
    <scope>NUCLEOTIDE SEQUENCE</scope>
    <source>
        <strain evidence="1">CBS 560.94</strain>
    </source>
</reference>
<accession>A0AAE0J9I7</accession>